<dbReference type="Gene3D" id="1.10.150.280">
    <property type="entry name" value="AF1531-like domain"/>
    <property type="match status" value="1"/>
</dbReference>
<dbReference type="Pfam" id="PF12836">
    <property type="entry name" value="HHH_3"/>
    <property type="match status" value="1"/>
</dbReference>
<dbReference type="InterPro" id="IPR010994">
    <property type="entry name" value="RuvA_2-like"/>
</dbReference>
<keyword evidence="1" id="KW-0732">Signal</keyword>
<dbReference type="InterPro" id="IPR004509">
    <property type="entry name" value="Competence_ComEA_HhH"/>
</dbReference>
<evidence type="ECO:0000256" key="1">
    <source>
        <dbReference type="SAM" id="SignalP"/>
    </source>
</evidence>
<protein>
    <submittedName>
        <fullName evidence="2">Competence protein ComEA</fullName>
    </submittedName>
</protein>
<feature type="signal peptide" evidence="1">
    <location>
        <begin position="1"/>
        <end position="22"/>
    </location>
</feature>
<name>A0A327WYM6_9GAMM</name>
<evidence type="ECO:0000313" key="5">
    <source>
        <dbReference type="Proteomes" id="UP000287865"/>
    </source>
</evidence>
<dbReference type="EMBL" id="QLMD01000004">
    <property type="protein sequence ID" value="RAJ98860.1"/>
    <property type="molecule type" value="Genomic_DNA"/>
</dbReference>
<gene>
    <name evidence="2" type="ORF">B0I24_10461</name>
    <name evidence="3" type="ORF">CWE07_05885</name>
</gene>
<accession>A0A327WYM6</accession>
<dbReference type="PANTHER" id="PTHR21180:SF32">
    <property type="entry name" value="ENDONUCLEASE_EXONUCLEASE_PHOSPHATASE FAMILY DOMAIN-CONTAINING PROTEIN 1"/>
    <property type="match status" value="1"/>
</dbReference>
<organism evidence="2 4">
    <name type="scientific">Aliidiomarina maris</name>
    <dbReference type="NCBI Taxonomy" id="531312"/>
    <lineage>
        <taxon>Bacteria</taxon>
        <taxon>Pseudomonadati</taxon>
        <taxon>Pseudomonadota</taxon>
        <taxon>Gammaproteobacteria</taxon>
        <taxon>Alteromonadales</taxon>
        <taxon>Idiomarinaceae</taxon>
        <taxon>Aliidiomarina</taxon>
    </lineage>
</organism>
<keyword evidence="5" id="KW-1185">Reference proteome</keyword>
<reference evidence="3 5" key="1">
    <citation type="journal article" date="2018" name="Front. Microbiol.">
        <title>Genome-Based Analysis Reveals the Taxonomy and Diversity of the Family Idiomarinaceae.</title>
        <authorList>
            <person name="Liu Y."/>
            <person name="Lai Q."/>
            <person name="Shao Z."/>
        </authorList>
    </citation>
    <scope>NUCLEOTIDE SEQUENCE [LARGE SCALE GENOMIC DNA]</scope>
    <source>
        <strain evidence="3 5">CF12-14</strain>
    </source>
</reference>
<evidence type="ECO:0000313" key="4">
    <source>
        <dbReference type="Proteomes" id="UP000249203"/>
    </source>
</evidence>
<dbReference type="GO" id="GO:0015628">
    <property type="term" value="P:protein secretion by the type II secretion system"/>
    <property type="evidence" value="ECO:0007669"/>
    <property type="project" value="TreeGrafter"/>
</dbReference>
<dbReference type="RefSeq" id="WP_111568954.1">
    <property type="nucleotide sequence ID" value="NZ_PIPK01000004.1"/>
</dbReference>
<dbReference type="AlphaFoldDB" id="A0A327WYM6"/>
<reference evidence="2 4" key="2">
    <citation type="submission" date="2018-06" db="EMBL/GenBank/DDBJ databases">
        <title>Genomic Encyclopedia of Type Strains, Phase III (KMG-III): the genomes of soil and plant-associated and newly described type strains.</title>
        <authorList>
            <person name="Whitman W."/>
        </authorList>
    </citation>
    <scope>NUCLEOTIDE SEQUENCE [LARGE SCALE GENOMIC DNA]</scope>
    <source>
        <strain evidence="2 4">CGMCC 1.15366</strain>
    </source>
</reference>
<dbReference type="InterPro" id="IPR051675">
    <property type="entry name" value="Endo/Exo/Phosphatase_dom_1"/>
</dbReference>
<dbReference type="Proteomes" id="UP000249203">
    <property type="component" value="Unassembled WGS sequence"/>
</dbReference>
<evidence type="ECO:0000313" key="3">
    <source>
        <dbReference type="EMBL" id="RUO25007.1"/>
    </source>
</evidence>
<dbReference type="NCBIfam" id="TIGR00426">
    <property type="entry name" value="competence protein ComEA helix-hairpin-helix repeat region"/>
    <property type="match status" value="1"/>
</dbReference>
<feature type="chain" id="PRO_5016238035" evidence="1">
    <location>
        <begin position="23"/>
        <end position="111"/>
    </location>
</feature>
<dbReference type="Proteomes" id="UP000287865">
    <property type="component" value="Unassembled WGS sequence"/>
</dbReference>
<dbReference type="SUPFAM" id="SSF47781">
    <property type="entry name" value="RuvA domain 2-like"/>
    <property type="match status" value="1"/>
</dbReference>
<sequence length="111" mass="11712">MFTKTLLLAAVLTPLCLTPALAGTTAHAVNVALQGTSSMTSGAVAADEKININQASAEQLARMLRGVGLARAQAIIELREKLGGFKDIEDLLQVRGLGVKVLEDNKDKIEL</sequence>
<proteinExistence type="predicted"/>
<dbReference type="GO" id="GO:0015627">
    <property type="term" value="C:type II protein secretion system complex"/>
    <property type="evidence" value="ECO:0007669"/>
    <property type="project" value="TreeGrafter"/>
</dbReference>
<dbReference type="PANTHER" id="PTHR21180">
    <property type="entry name" value="ENDONUCLEASE/EXONUCLEASE/PHOSPHATASE FAMILY DOMAIN-CONTAINING PROTEIN 1"/>
    <property type="match status" value="1"/>
</dbReference>
<evidence type="ECO:0000313" key="2">
    <source>
        <dbReference type="EMBL" id="RAJ98860.1"/>
    </source>
</evidence>
<comment type="caution">
    <text evidence="2">The sequence shown here is derived from an EMBL/GenBank/DDBJ whole genome shotgun (WGS) entry which is preliminary data.</text>
</comment>
<dbReference type="EMBL" id="PIPK01000004">
    <property type="protein sequence ID" value="RUO25007.1"/>
    <property type="molecule type" value="Genomic_DNA"/>
</dbReference>
<dbReference type="OrthoDB" id="7510573at2"/>